<keyword evidence="2 5" id="KW-0238">DNA-binding</keyword>
<evidence type="ECO:0000256" key="3">
    <source>
        <dbReference type="ARBA" id="ARBA00023163"/>
    </source>
</evidence>
<proteinExistence type="predicted"/>
<evidence type="ECO:0000256" key="2">
    <source>
        <dbReference type="ARBA" id="ARBA00023125"/>
    </source>
</evidence>
<organism evidence="5 6">
    <name type="scientific">Catenibacillus scindens</name>
    <dbReference type="NCBI Taxonomy" id="673271"/>
    <lineage>
        <taxon>Bacteria</taxon>
        <taxon>Bacillati</taxon>
        <taxon>Bacillota</taxon>
        <taxon>Clostridia</taxon>
        <taxon>Lachnospirales</taxon>
        <taxon>Lachnospiraceae</taxon>
        <taxon>Catenibacillus</taxon>
    </lineage>
</organism>
<keyword evidence="6" id="KW-1185">Reference proteome</keyword>
<name>A0A7W8H8I8_9FIRM</name>
<dbReference type="GO" id="GO:0003700">
    <property type="term" value="F:DNA-binding transcription factor activity"/>
    <property type="evidence" value="ECO:0007669"/>
    <property type="project" value="InterPro"/>
</dbReference>
<evidence type="ECO:0000259" key="4">
    <source>
        <dbReference type="PROSITE" id="PS01124"/>
    </source>
</evidence>
<dbReference type="Gene3D" id="1.10.10.60">
    <property type="entry name" value="Homeodomain-like"/>
    <property type="match status" value="1"/>
</dbReference>
<reference evidence="5 6" key="1">
    <citation type="submission" date="2020-08" db="EMBL/GenBank/DDBJ databases">
        <title>Genomic Encyclopedia of Type Strains, Phase IV (KMG-IV): sequencing the most valuable type-strain genomes for metagenomic binning, comparative biology and taxonomic classification.</title>
        <authorList>
            <person name="Goeker M."/>
        </authorList>
    </citation>
    <scope>NUCLEOTIDE SEQUENCE [LARGE SCALE GENOMIC DNA]</scope>
    <source>
        <strain evidence="5 6">DSM 106146</strain>
    </source>
</reference>
<dbReference type="Proteomes" id="UP000543642">
    <property type="component" value="Unassembled WGS sequence"/>
</dbReference>
<accession>A0A7W8H8I8</accession>
<feature type="domain" description="HTH araC/xylS-type" evidence="4">
    <location>
        <begin position="226"/>
        <end position="324"/>
    </location>
</feature>
<evidence type="ECO:0000256" key="1">
    <source>
        <dbReference type="ARBA" id="ARBA00023015"/>
    </source>
</evidence>
<dbReference type="PANTHER" id="PTHR47893:SF1">
    <property type="entry name" value="REGULATORY PROTEIN PCHR"/>
    <property type="match status" value="1"/>
</dbReference>
<keyword evidence="1" id="KW-0805">Transcription regulation</keyword>
<dbReference type="InterPro" id="IPR053142">
    <property type="entry name" value="PchR_regulatory_protein"/>
</dbReference>
<dbReference type="InterPro" id="IPR018060">
    <property type="entry name" value="HTH_AraC"/>
</dbReference>
<dbReference type="Pfam" id="PF12833">
    <property type="entry name" value="HTH_18"/>
    <property type="match status" value="1"/>
</dbReference>
<keyword evidence="3" id="KW-0804">Transcription</keyword>
<protein>
    <submittedName>
        <fullName evidence="5">AraC-like DNA-binding protein</fullName>
    </submittedName>
</protein>
<dbReference type="InterPro" id="IPR009057">
    <property type="entry name" value="Homeodomain-like_sf"/>
</dbReference>
<dbReference type="RefSeq" id="WP_183771738.1">
    <property type="nucleotide sequence ID" value="NZ_JACHFW010000002.1"/>
</dbReference>
<evidence type="ECO:0000313" key="6">
    <source>
        <dbReference type="Proteomes" id="UP000543642"/>
    </source>
</evidence>
<dbReference type="AlphaFoldDB" id="A0A7W8H8I8"/>
<dbReference type="PANTHER" id="PTHR47893">
    <property type="entry name" value="REGULATORY PROTEIN PCHR"/>
    <property type="match status" value="1"/>
</dbReference>
<dbReference type="InterPro" id="IPR020449">
    <property type="entry name" value="Tscrpt_reg_AraC-type_HTH"/>
</dbReference>
<sequence length="330" mass="37800">MKIDDILKKCIEIPGISIKSSETSTELLFKSTSGKGSMTFYSLFPGFNLAYIFVNSPIWPAPDFHENGSNATGPLLFNYCVTGRCEIVLNNGNYVYLKDNDLSFTEHFAQSQYQYPRHIYEGLEFFIDLTTIANENTWLLREFGIDFHQIVKHYCPEESTYISPAPTEAETILKKLWELFDLPDPVAVTQMKIYSLALFSYLQNLDNLPPSQACTFFTETQVDIAKQVEKIITSDLRQHHPAWELAARFSVSETSLKNYFRGVYGQNISVYLREIRLKKAAELFASTKLSVSEVAEQVGYMNQSKFAAVFKKQYGQTPLEYRRSIHLKQG</sequence>
<dbReference type="SUPFAM" id="SSF46689">
    <property type="entry name" value="Homeodomain-like"/>
    <property type="match status" value="1"/>
</dbReference>
<dbReference type="GO" id="GO:0043565">
    <property type="term" value="F:sequence-specific DNA binding"/>
    <property type="evidence" value="ECO:0007669"/>
    <property type="project" value="InterPro"/>
</dbReference>
<dbReference type="SMART" id="SM00342">
    <property type="entry name" value="HTH_ARAC"/>
    <property type="match status" value="1"/>
</dbReference>
<evidence type="ECO:0000313" key="5">
    <source>
        <dbReference type="EMBL" id="MBB5263698.1"/>
    </source>
</evidence>
<gene>
    <name evidence="5" type="ORF">HNP82_000796</name>
</gene>
<dbReference type="PRINTS" id="PR00032">
    <property type="entry name" value="HTHARAC"/>
</dbReference>
<dbReference type="EMBL" id="JACHFW010000002">
    <property type="protein sequence ID" value="MBB5263698.1"/>
    <property type="molecule type" value="Genomic_DNA"/>
</dbReference>
<comment type="caution">
    <text evidence="5">The sequence shown here is derived from an EMBL/GenBank/DDBJ whole genome shotgun (WGS) entry which is preliminary data.</text>
</comment>
<dbReference type="PROSITE" id="PS01124">
    <property type="entry name" value="HTH_ARAC_FAMILY_2"/>
    <property type="match status" value="1"/>
</dbReference>